<dbReference type="AlphaFoldDB" id="A0A6V8LMN7"/>
<dbReference type="GO" id="GO:0009061">
    <property type="term" value="P:anaerobic respiration"/>
    <property type="evidence" value="ECO:0007669"/>
    <property type="project" value="TreeGrafter"/>
</dbReference>
<evidence type="ECO:0000256" key="6">
    <source>
        <dbReference type="ARBA" id="ARBA00023136"/>
    </source>
</evidence>
<dbReference type="EMBL" id="BLTE01000002">
    <property type="protein sequence ID" value="GFK92964.1"/>
    <property type="molecule type" value="Genomic_DNA"/>
</dbReference>
<evidence type="ECO:0000313" key="9">
    <source>
        <dbReference type="Proteomes" id="UP000494245"/>
    </source>
</evidence>
<evidence type="ECO:0000256" key="3">
    <source>
        <dbReference type="ARBA" id="ARBA00022475"/>
    </source>
</evidence>
<comment type="subcellular location">
    <subcellularLocation>
        <location evidence="1">Cell membrane</location>
        <topology evidence="1">Multi-pass membrane protein</topology>
    </subcellularLocation>
</comment>
<feature type="transmembrane region" description="Helical" evidence="7">
    <location>
        <begin position="271"/>
        <end position="289"/>
    </location>
</feature>
<keyword evidence="6 7" id="KW-0472">Membrane</keyword>
<feature type="transmembrane region" description="Helical" evidence="7">
    <location>
        <begin position="73"/>
        <end position="101"/>
    </location>
</feature>
<dbReference type="Pfam" id="PF03916">
    <property type="entry name" value="NrfD"/>
    <property type="match status" value="1"/>
</dbReference>
<gene>
    <name evidence="8" type="primary">hybB</name>
    <name evidence="8" type="ORF">NNJEOMEG_00792</name>
</gene>
<evidence type="ECO:0000256" key="4">
    <source>
        <dbReference type="ARBA" id="ARBA00022692"/>
    </source>
</evidence>
<feature type="transmembrane region" description="Helical" evidence="7">
    <location>
        <begin position="40"/>
        <end position="61"/>
    </location>
</feature>
<evidence type="ECO:0000313" key="8">
    <source>
        <dbReference type="EMBL" id="GFK92964.1"/>
    </source>
</evidence>
<dbReference type="InterPro" id="IPR005614">
    <property type="entry name" value="NrfD-like"/>
</dbReference>
<evidence type="ECO:0000256" key="5">
    <source>
        <dbReference type="ARBA" id="ARBA00022989"/>
    </source>
</evidence>
<evidence type="ECO:0000256" key="1">
    <source>
        <dbReference type="ARBA" id="ARBA00004651"/>
    </source>
</evidence>
<dbReference type="NCBIfam" id="NF045714">
    <property type="entry name" value="sulf_resp_HmcC"/>
    <property type="match status" value="1"/>
</dbReference>
<evidence type="ECO:0000256" key="2">
    <source>
        <dbReference type="ARBA" id="ARBA00008929"/>
    </source>
</evidence>
<accession>A0A6V8LMN7</accession>
<dbReference type="PANTHER" id="PTHR30074:SF4">
    <property type="entry name" value="NI_FE-HYDROGENASE 2 B-TYPE CYTOCHROME SUBUNIT-RELATED"/>
    <property type="match status" value="1"/>
</dbReference>
<evidence type="ECO:0000256" key="7">
    <source>
        <dbReference type="SAM" id="Phobius"/>
    </source>
</evidence>
<comment type="caution">
    <text evidence="8">The sequence shown here is derived from an EMBL/GenBank/DDBJ whole genome shotgun (WGS) entry which is preliminary data.</text>
</comment>
<dbReference type="GO" id="GO:0005886">
    <property type="term" value="C:plasma membrane"/>
    <property type="evidence" value="ECO:0007669"/>
    <property type="project" value="UniProtKB-SubCell"/>
</dbReference>
<keyword evidence="9" id="KW-1185">Reference proteome</keyword>
<reference evidence="8 9" key="2">
    <citation type="submission" date="2020-05" db="EMBL/GenBank/DDBJ databases">
        <title>Draft genome sequence of Desulfovibrio sp. strainFSS-1.</title>
        <authorList>
            <person name="Shimoshige H."/>
            <person name="Kobayashi H."/>
            <person name="Maekawa T."/>
        </authorList>
    </citation>
    <scope>NUCLEOTIDE SEQUENCE [LARGE SCALE GENOMIC DNA]</scope>
    <source>
        <strain evidence="8 9">SIID29052-01</strain>
    </source>
</reference>
<feature type="transmembrane region" description="Helical" evidence="7">
    <location>
        <begin position="192"/>
        <end position="216"/>
    </location>
</feature>
<feature type="transmembrane region" description="Helical" evidence="7">
    <location>
        <begin position="113"/>
        <end position="130"/>
    </location>
</feature>
<feature type="transmembrane region" description="Helical" evidence="7">
    <location>
        <begin position="341"/>
        <end position="359"/>
    </location>
</feature>
<keyword evidence="3" id="KW-1003">Cell membrane</keyword>
<sequence>MSHHGHGAEPVILPPSGAWDVIKSLMNPVTYLKFAKEHPILSAIFVVGVFVTINRFFIGGLAKTTNLDNNNPWGIWISFDLLCGVALAAGGYTTTCAALIFNIKGFRTAVKPAILTAFLGYAFVVYALLYDVGQPWKLPYPVFVSQGTSSVLFEVGLCVMLYVTVLAIEWLPNFTDWVGWQKISHIIHKATIALTIMGIVLSTMHQSSLGMLYLIAPTKMHPLWYTPHLPLQFFISSMVAGMSMVIFEGTISHHYMHSRMSSEYNNDHDGVMFMFAKACSIVLFGYFFMKWVPIAGEHKWAYLLDGKFALMWWAEMLGFVALPCFLYAVGYRSKNTGTIKAAATISVLGIVFNRFNVSWFAFNINLTPDQRYFPSVQEIIVSVFVVTLIILCFRFISKYMAIFSDHPAYKDHH</sequence>
<feature type="transmembrane region" description="Helical" evidence="7">
    <location>
        <begin position="150"/>
        <end position="171"/>
    </location>
</feature>
<organism evidence="8 9">
    <name type="scientific">Fundidesulfovibrio magnetotacticus</name>
    <dbReference type="NCBI Taxonomy" id="2730080"/>
    <lineage>
        <taxon>Bacteria</taxon>
        <taxon>Pseudomonadati</taxon>
        <taxon>Thermodesulfobacteriota</taxon>
        <taxon>Desulfovibrionia</taxon>
        <taxon>Desulfovibrionales</taxon>
        <taxon>Desulfovibrionaceae</taxon>
        <taxon>Fundidesulfovibrio</taxon>
    </lineage>
</organism>
<feature type="transmembrane region" description="Helical" evidence="7">
    <location>
        <begin position="231"/>
        <end position="251"/>
    </location>
</feature>
<protein>
    <submittedName>
        <fullName evidence="8">Putative Ni/Fe-hydrogenase 2 b-type cytochrome subunit</fullName>
    </submittedName>
</protein>
<dbReference type="Proteomes" id="UP000494245">
    <property type="component" value="Unassembled WGS sequence"/>
</dbReference>
<keyword evidence="5 7" id="KW-1133">Transmembrane helix</keyword>
<comment type="similarity">
    <text evidence="2">Belongs to the NrfD family.</text>
</comment>
<dbReference type="InterPro" id="IPR051817">
    <property type="entry name" value="FDH_cytochrome_b556_subunit"/>
</dbReference>
<dbReference type="InterPro" id="IPR054900">
    <property type="entry name" value="sulf_resp_HmcC"/>
</dbReference>
<feature type="transmembrane region" description="Helical" evidence="7">
    <location>
        <begin position="309"/>
        <end position="329"/>
    </location>
</feature>
<reference evidence="8 9" key="1">
    <citation type="submission" date="2020-04" db="EMBL/GenBank/DDBJ databases">
        <authorList>
            <consortium name="Desulfovibrio sp. FSS-1 genome sequencing consortium"/>
            <person name="Shimoshige H."/>
            <person name="Kobayashi H."/>
            <person name="Maekawa T."/>
        </authorList>
    </citation>
    <scope>NUCLEOTIDE SEQUENCE [LARGE SCALE GENOMIC DNA]</scope>
    <source>
        <strain evidence="8 9">SIID29052-01</strain>
    </source>
</reference>
<feature type="transmembrane region" description="Helical" evidence="7">
    <location>
        <begin position="379"/>
        <end position="396"/>
    </location>
</feature>
<dbReference type="PANTHER" id="PTHR30074">
    <property type="entry name" value="FORMATE DEHYDROGENASE, NITRATE-INDUCIBLE, CYTOCHROME B556 FDN SUBUNIT"/>
    <property type="match status" value="1"/>
</dbReference>
<name>A0A6V8LMN7_9BACT</name>
<keyword evidence="4 7" id="KW-0812">Transmembrane</keyword>
<proteinExistence type="inferred from homology"/>